<dbReference type="SUPFAM" id="SSF52540">
    <property type="entry name" value="P-loop containing nucleoside triphosphate hydrolases"/>
    <property type="match status" value="1"/>
</dbReference>
<keyword evidence="3" id="KW-1003">Cell membrane</keyword>
<dbReference type="CDD" id="cd03262">
    <property type="entry name" value="ABC_HisP_GlnQ"/>
    <property type="match status" value="1"/>
</dbReference>
<keyword evidence="4" id="KW-0547">Nucleotide-binding</keyword>
<evidence type="ECO:0000259" key="7">
    <source>
        <dbReference type="PROSITE" id="PS50893"/>
    </source>
</evidence>
<dbReference type="Gene3D" id="3.40.50.300">
    <property type="entry name" value="P-loop containing nucleotide triphosphate hydrolases"/>
    <property type="match status" value="1"/>
</dbReference>
<dbReference type="InterPro" id="IPR027417">
    <property type="entry name" value="P-loop_NTPase"/>
</dbReference>
<evidence type="ECO:0000256" key="2">
    <source>
        <dbReference type="ARBA" id="ARBA00022448"/>
    </source>
</evidence>
<dbReference type="GeneID" id="98294962"/>
<dbReference type="PROSITE" id="PS00211">
    <property type="entry name" value="ABC_TRANSPORTER_1"/>
    <property type="match status" value="1"/>
</dbReference>
<keyword evidence="6" id="KW-0472">Membrane</keyword>
<dbReference type="Proteomes" id="UP000216451">
    <property type="component" value="Unassembled WGS sequence"/>
</dbReference>
<dbReference type="InterPro" id="IPR030679">
    <property type="entry name" value="ABC_ATPase_HisP-typ"/>
</dbReference>
<dbReference type="SMART" id="SM00382">
    <property type="entry name" value="AAA"/>
    <property type="match status" value="1"/>
</dbReference>
<dbReference type="GO" id="GO:0015424">
    <property type="term" value="F:ABC-type amino acid transporter activity"/>
    <property type="evidence" value="ECO:0007669"/>
    <property type="project" value="InterPro"/>
</dbReference>
<feature type="domain" description="ABC transporter" evidence="7">
    <location>
        <begin position="13"/>
        <end position="251"/>
    </location>
</feature>
<dbReference type="RefSeq" id="WP_094692266.1">
    <property type="nucleotide sequence ID" value="NZ_CALENZ010000007.1"/>
</dbReference>
<name>A0A261GAK4_9BIFI</name>
<evidence type="ECO:0000256" key="6">
    <source>
        <dbReference type="ARBA" id="ARBA00023136"/>
    </source>
</evidence>
<evidence type="ECO:0000313" key="9">
    <source>
        <dbReference type="Proteomes" id="UP000216451"/>
    </source>
</evidence>
<dbReference type="AlphaFoldDB" id="A0A261GAK4"/>
<keyword evidence="9" id="KW-1185">Reference proteome</keyword>
<dbReference type="GO" id="GO:0016887">
    <property type="term" value="F:ATP hydrolysis activity"/>
    <property type="evidence" value="ECO:0007669"/>
    <property type="project" value="InterPro"/>
</dbReference>
<keyword evidence="5 8" id="KW-0067">ATP-binding</keyword>
<organism evidence="8 9">
    <name type="scientific">Bifidobacterium aquikefiri</name>
    <dbReference type="NCBI Taxonomy" id="1653207"/>
    <lineage>
        <taxon>Bacteria</taxon>
        <taxon>Bacillati</taxon>
        <taxon>Actinomycetota</taxon>
        <taxon>Actinomycetes</taxon>
        <taxon>Bifidobacteriales</taxon>
        <taxon>Bifidobacteriaceae</taxon>
        <taxon>Bifidobacterium</taxon>
    </lineage>
</organism>
<dbReference type="InterPro" id="IPR050086">
    <property type="entry name" value="MetN_ABC_transporter-like"/>
</dbReference>
<dbReference type="PANTHER" id="PTHR43166">
    <property type="entry name" value="AMINO ACID IMPORT ATP-BINDING PROTEIN"/>
    <property type="match status" value="1"/>
</dbReference>
<evidence type="ECO:0000256" key="3">
    <source>
        <dbReference type="ARBA" id="ARBA00022475"/>
    </source>
</evidence>
<dbReference type="PANTHER" id="PTHR43166:SF35">
    <property type="entry name" value="L-CYSTINE IMPORT ATP-BINDING PROTEIN TCYN"/>
    <property type="match status" value="1"/>
</dbReference>
<dbReference type="PROSITE" id="PS50893">
    <property type="entry name" value="ABC_TRANSPORTER_2"/>
    <property type="match status" value="1"/>
</dbReference>
<keyword evidence="2" id="KW-0813">Transport</keyword>
<reference evidence="8 9" key="1">
    <citation type="journal article" date="2017" name="BMC Genomics">
        <title>Comparative genomic and phylogenomic analyses of the Bifidobacteriaceae family.</title>
        <authorList>
            <person name="Lugli G.A."/>
            <person name="Milani C."/>
            <person name="Turroni F."/>
            <person name="Duranti S."/>
            <person name="Mancabelli L."/>
            <person name="Mangifesta M."/>
            <person name="Ferrario C."/>
            <person name="Modesto M."/>
            <person name="Mattarelli P."/>
            <person name="Jiri K."/>
            <person name="van Sinderen D."/>
            <person name="Ventura M."/>
        </authorList>
    </citation>
    <scope>NUCLEOTIDE SEQUENCE [LARGE SCALE GENOMIC DNA]</scope>
    <source>
        <strain evidence="8 9">LMG 28769</strain>
    </source>
</reference>
<evidence type="ECO:0000256" key="5">
    <source>
        <dbReference type="ARBA" id="ARBA00022840"/>
    </source>
</evidence>
<dbReference type="InterPro" id="IPR003439">
    <property type="entry name" value="ABC_transporter-like_ATP-bd"/>
</dbReference>
<dbReference type="GO" id="GO:0005524">
    <property type="term" value="F:ATP binding"/>
    <property type="evidence" value="ECO:0007669"/>
    <property type="project" value="UniProtKB-KW"/>
</dbReference>
<protein>
    <submittedName>
        <fullName evidence="8">Arginine ABC transporter ATP-binding protein</fullName>
    </submittedName>
</protein>
<comment type="subcellular location">
    <subcellularLocation>
        <location evidence="1">Cell membrane</location>
        <topology evidence="1">Peripheral membrane protein</topology>
    </subcellularLocation>
</comment>
<sequence>MSTQKASTNGIVITLHDIHKTFGEHEILKGISLEVHQGEVLAILGSSGSGKTTLLRCINALEIPASGTVSIDGQKIDYSQKHSRQDVLHLRRKTAMVFQSYNLFRNKTALQNVMEGLHVVQKKSRDEARQEARKALADVGLSEFEDRYPVQLSGGQQQRVSIARALALKPSVILFDEPTSALDPELVSDVNEAITAVAKTGVTMIIVTHEIGFARRVASQVVFVDQGRILERGTPEEVIDHPKEPRVQAFISKLSYK</sequence>
<evidence type="ECO:0000256" key="1">
    <source>
        <dbReference type="ARBA" id="ARBA00004202"/>
    </source>
</evidence>
<dbReference type="InterPro" id="IPR003593">
    <property type="entry name" value="AAA+_ATPase"/>
</dbReference>
<comment type="caution">
    <text evidence="8">The sequence shown here is derived from an EMBL/GenBank/DDBJ whole genome shotgun (WGS) entry which is preliminary data.</text>
</comment>
<dbReference type="Pfam" id="PF00005">
    <property type="entry name" value="ABC_tran"/>
    <property type="match status" value="1"/>
</dbReference>
<evidence type="ECO:0000256" key="4">
    <source>
        <dbReference type="ARBA" id="ARBA00022741"/>
    </source>
</evidence>
<proteinExistence type="predicted"/>
<dbReference type="OrthoDB" id="4283894at2"/>
<accession>A0A261GAK4</accession>
<dbReference type="GO" id="GO:0005886">
    <property type="term" value="C:plasma membrane"/>
    <property type="evidence" value="ECO:0007669"/>
    <property type="project" value="UniProtKB-SubCell"/>
</dbReference>
<gene>
    <name evidence="8" type="ORF">BAQU_0280</name>
</gene>
<dbReference type="PIRSF" id="PIRSF039085">
    <property type="entry name" value="ABC_ATPase_HisP"/>
    <property type="match status" value="1"/>
</dbReference>
<dbReference type="EMBL" id="MWXA01000002">
    <property type="protein sequence ID" value="OZG68462.1"/>
    <property type="molecule type" value="Genomic_DNA"/>
</dbReference>
<dbReference type="InterPro" id="IPR017871">
    <property type="entry name" value="ABC_transporter-like_CS"/>
</dbReference>
<evidence type="ECO:0000313" key="8">
    <source>
        <dbReference type="EMBL" id="OZG68462.1"/>
    </source>
</evidence>